<name>A0A382SA59_9ZZZZ</name>
<proteinExistence type="predicted"/>
<accession>A0A382SA59</accession>
<gene>
    <name evidence="1" type="ORF">METZ01_LOCUS359613</name>
</gene>
<reference evidence="1" key="1">
    <citation type="submission" date="2018-05" db="EMBL/GenBank/DDBJ databases">
        <authorList>
            <person name="Lanie J.A."/>
            <person name="Ng W.-L."/>
            <person name="Kazmierczak K.M."/>
            <person name="Andrzejewski T.M."/>
            <person name="Davidsen T.M."/>
            <person name="Wayne K.J."/>
            <person name="Tettelin H."/>
            <person name="Glass J.I."/>
            <person name="Rusch D."/>
            <person name="Podicherti R."/>
            <person name="Tsui H.-C.T."/>
            <person name="Winkler M.E."/>
        </authorList>
    </citation>
    <scope>NUCLEOTIDE SEQUENCE</scope>
</reference>
<dbReference type="AlphaFoldDB" id="A0A382SA59"/>
<protein>
    <recommendedName>
        <fullName evidence="2">SHOCT domain-containing protein</fullName>
    </recommendedName>
</protein>
<feature type="non-terminal residue" evidence="1">
    <location>
        <position position="46"/>
    </location>
</feature>
<sequence length="46" mass="5558">MVAEYQELCSRYNTGRITDAEYKKEVDLIIKRSRGYTLELNRVFRE</sequence>
<evidence type="ECO:0000313" key="1">
    <source>
        <dbReference type="EMBL" id="SVD06759.1"/>
    </source>
</evidence>
<organism evidence="1">
    <name type="scientific">marine metagenome</name>
    <dbReference type="NCBI Taxonomy" id="408172"/>
    <lineage>
        <taxon>unclassified sequences</taxon>
        <taxon>metagenomes</taxon>
        <taxon>ecological metagenomes</taxon>
    </lineage>
</organism>
<dbReference type="EMBL" id="UINC01127561">
    <property type="protein sequence ID" value="SVD06759.1"/>
    <property type="molecule type" value="Genomic_DNA"/>
</dbReference>
<evidence type="ECO:0008006" key="2">
    <source>
        <dbReference type="Google" id="ProtNLM"/>
    </source>
</evidence>